<reference evidence="2" key="1">
    <citation type="submission" date="2023-08" db="EMBL/GenBank/DDBJ databases">
        <title>Reference Genome Resource for the Citrus Pathogen Phytophthora citrophthora.</title>
        <authorList>
            <person name="Moller H."/>
            <person name="Coetzee B."/>
            <person name="Rose L.J."/>
            <person name="Van Niekerk J.M."/>
        </authorList>
    </citation>
    <scope>NUCLEOTIDE SEQUENCE</scope>
    <source>
        <strain evidence="2">STE-U-9442</strain>
    </source>
</reference>
<evidence type="ECO:0000256" key="1">
    <source>
        <dbReference type="SAM" id="MobiDB-lite"/>
    </source>
</evidence>
<protein>
    <submittedName>
        <fullName evidence="2">Uncharacterized protein</fullName>
    </submittedName>
</protein>
<proteinExistence type="predicted"/>
<accession>A0AAD9GLE5</accession>
<dbReference type="EMBL" id="JASMQC010000014">
    <property type="protein sequence ID" value="KAK1940556.1"/>
    <property type="molecule type" value="Genomic_DNA"/>
</dbReference>
<dbReference type="PANTHER" id="PTHR33266">
    <property type="entry name" value="CHROMOSOME 15, WHOLE GENOME SHOTGUN SEQUENCE"/>
    <property type="match status" value="1"/>
</dbReference>
<name>A0AAD9GLE5_9STRA</name>
<feature type="region of interest" description="Disordered" evidence="1">
    <location>
        <begin position="1632"/>
        <end position="1656"/>
    </location>
</feature>
<feature type="compositionally biased region" description="Basic and acidic residues" evidence="1">
    <location>
        <begin position="1635"/>
        <end position="1650"/>
    </location>
</feature>
<evidence type="ECO:0000313" key="3">
    <source>
        <dbReference type="Proteomes" id="UP001259832"/>
    </source>
</evidence>
<evidence type="ECO:0000313" key="2">
    <source>
        <dbReference type="EMBL" id="KAK1940556.1"/>
    </source>
</evidence>
<comment type="caution">
    <text evidence="2">The sequence shown here is derived from an EMBL/GenBank/DDBJ whole genome shotgun (WGS) entry which is preliminary data.</text>
</comment>
<keyword evidence="3" id="KW-1185">Reference proteome</keyword>
<organism evidence="2 3">
    <name type="scientific">Phytophthora citrophthora</name>
    <dbReference type="NCBI Taxonomy" id="4793"/>
    <lineage>
        <taxon>Eukaryota</taxon>
        <taxon>Sar</taxon>
        <taxon>Stramenopiles</taxon>
        <taxon>Oomycota</taxon>
        <taxon>Peronosporomycetes</taxon>
        <taxon>Peronosporales</taxon>
        <taxon>Peronosporaceae</taxon>
        <taxon>Phytophthora</taxon>
    </lineage>
</organism>
<feature type="region of interest" description="Disordered" evidence="1">
    <location>
        <begin position="1230"/>
        <end position="1255"/>
    </location>
</feature>
<sequence length="1788" mass="199643">MVKFVNDTIYKLLQAKIGSKLELTHEVVIQPGKLKAYCDTEKLQSSKIQDKLEGIIETRIESAYPFPDVEAIEADIAAKVVKALVQEYGPEQPSVHAPTPAEVRQLEYAFTKTKYIGDAHLKFAQYLRQCDRVYQRNRYKAPYVAVAQSSGFGKSRMLRELALKAENDQTLKMKVLYTCMRAHNSSGYPQATPGVFRWLFPKGTTVEALTKRLKAIFYYAVHHWDTVQTEWKGLFTNTATDATVAVKLEEALKGQATEGSREKVSSDNLVLVVVDEARHLFNDPESGLSHFRMFRQALVQANDDMGSEGKIFGVVVDTNSKIGDFSPPTALDPSYRVGTKVPPLFTPFVITHTMDVNWEEYCQQTLAGIIEDEETKESGDGLVASKIEDGETKESGDVLVAANQEKEIKVPMADQIIVYKQVVTGNEEIAWCMLKRMGRPLWYGITGDKTKVIDLAANKLMLGVGPSQKSNYNESTLFGVASMLCRLGVRPYSNSSFASRAVGDFMAILAYVNFERDCYLNSYASDPVLTCGAIKVWYKHETVLVNCILPQLKKLIFNEVLDTGGVGEMVARIILLLAMDRCVLDANGKVNDNLIGQLVPVSRFLAELQVEEMQMYHKGFRKLSAEQTKTCNEWLSKWGNWQMGFTHFVQLVLEPNKDTLWYLLGRRAAGVFPRGQYGADLLIPMVKTGDSNGKTEDEVSVILIQVKNRIRDGEFTEAATAKLFPSFVFQAPGNPLKEFAVTDTIRMYLNLGDEHTESYGHVFIYATSAEVSTKATTGEPNSNHSYDLRQPAKWEPVYALCFRSISTTTFSFLSDELAVCLSSIVESGWPPMAQVKADLKNRPGDNAISNDELLADSKQSPEEEMVKFVNDTIYKLLQAKIGSKLELTHEVVIQPGKLKAYCDTEKLQSSKIQDKLEGIIETRIESAYPFPDMEAIEADIAAKVVKALVQEYGPKQPLSTPAGVRQLEYAFTKTKYIGDAHLKFAQYLRRCCTTNQHYPCRFKAPYVEVMQSSGFGKSRMIRELAVKAKKDQDLDMKVLYTCIRAHNSTGATVQGTAQRLKAIFHYAMEHWDTVQTQWLGLFTNPSTDAVVVDSLEETRKRYEAKSSDKPSWTQTKASEKLVVVVIDEARHLVDSSTLGLDHFQLLLRALVSVNESIGKMGAVFGVLVDTNPRLTTCDPLPPPHQVNLSSPGSRNLPSFRPFVLTYTMDACWQQYCRDRLEGLHGVAMDTTQTDDKGKKKGKSDKLLEATADEETEKEVSMSDQLVMYRRVVTGGEYEAWDALKRMGRPLWCSTRVHKQQMIAFAAEKLMLGVGPWRESHFTVHTMFGVASMLCRLSLRPSSTSALASRAVANFMATLAFVTVERDAFLSSYSSDPVLAFGAVKVWYECRNGLVKFILPELKKLIVNNVLESGGVDEVVACILMLLAIDKCVMDDYGRADSDRIGQLVPVEKFLEVLEVAKMQVYKMEEVAPSVDANPAFNKWLSKWRGWYVGFTHFVHLDMKLEPDVNTLWYLLGRRAAGVFPRSQSGADLLIPLVRKSDGNSDSTKGEDGNNEVSLLLVKVKNQSFRESEFTQFATKELAPCFLFGSAGNPLSKMAVNDIIRIDMDVGDDAKGESRFVCVSSLRTDSLNTGSREIESDSRDAESRCGLEEEDMNQPRRSNVMNGANVEEKTSQVETVFTLCFRSITCETFPFLSTDVAVSLTSIVDSARLPTALMAIDLEPCDSRAKMLATAMPRAEVQEIVLKGLTKVPGHEMKTAKNGAASSKKREKLCTDRGEFKRIKRAEGD</sequence>
<feature type="compositionally biased region" description="Basic and acidic residues" evidence="1">
    <location>
        <begin position="1233"/>
        <end position="1247"/>
    </location>
</feature>
<dbReference type="PANTHER" id="PTHR33266:SF1">
    <property type="entry name" value="F-BOX DOMAIN-CONTAINING PROTEIN"/>
    <property type="match status" value="1"/>
</dbReference>
<dbReference type="Proteomes" id="UP001259832">
    <property type="component" value="Unassembled WGS sequence"/>
</dbReference>
<gene>
    <name evidence="2" type="ORF">P3T76_008007</name>
</gene>